<evidence type="ECO:0000256" key="1">
    <source>
        <dbReference type="SAM" id="SignalP"/>
    </source>
</evidence>
<evidence type="ECO:0000313" key="3">
    <source>
        <dbReference type="Proteomes" id="UP000703893"/>
    </source>
</evidence>
<dbReference type="InterPro" id="IPR011042">
    <property type="entry name" value="6-blade_b-propeller_TolB-like"/>
</dbReference>
<gene>
    <name evidence="2" type="ORF">FJZ00_14655</name>
</gene>
<protein>
    <recommendedName>
        <fullName evidence="4">NHL repeat containing protein</fullName>
    </recommendedName>
</protein>
<dbReference type="EMBL" id="VGJX01001002">
    <property type="protein sequence ID" value="MBM3276392.1"/>
    <property type="molecule type" value="Genomic_DNA"/>
</dbReference>
<dbReference type="PANTHER" id="PTHR24104">
    <property type="entry name" value="E3 UBIQUITIN-PROTEIN LIGASE NHLRC1-RELATED"/>
    <property type="match status" value="1"/>
</dbReference>
<accession>A0A938BKL8</accession>
<dbReference type="SUPFAM" id="SSF63829">
    <property type="entry name" value="Calcium-dependent phosphotriesterase"/>
    <property type="match status" value="1"/>
</dbReference>
<evidence type="ECO:0000313" key="2">
    <source>
        <dbReference type="EMBL" id="MBM3276392.1"/>
    </source>
</evidence>
<comment type="caution">
    <text evidence="2">The sequence shown here is derived from an EMBL/GenBank/DDBJ whole genome shotgun (WGS) entry which is preliminary data.</text>
</comment>
<keyword evidence="1" id="KW-0732">Signal</keyword>
<organism evidence="2 3">
    <name type="scientific">Candidatus Tanganyikabacteria bacterium</name>
    <dbReference type="NCBI Taxonomy" id="2961651"/>
    <lineage>
        <taxon>Bacteria</taxon>
        <taxon>Bacillati</taxon>
        <taxon>Candidatus Sericytochromatia</taxon>
        <taxon>Candidatus Tanganyikabacteria</taxon>
    </lineage>
</organism>
<name>A0A938BKL8_9BACT</name>
<proteinExistence type="predicted"/>
<feature type="chain" id="PRO_5037921013" description="NHL repeat containing protein" evidence="1">
    <location>
        <begin position="24"/>
        <end position="375"/>
    </location>
</feature>
<feature type="signal peptide" evidence="1">
    <location>
        <begin position="1"/>
        <end position="23"/>
    </location>
</feature>
<feature type="non-terminal residue" evidence="2">
    <location>
        <position position="375"/>
    </location>
</feature>
<dbReference type="InterPro" id="IPR050952">
    <property type="entry name" value="TRIM-NHL_E3_ligases"/>
</dbReference>
<dbReference type="Gene3D" id="2.120.10.30">
    <property type="entry name" value="TolB, C-terminal domain"/>
    <property type="match status" value="1"/>
</dbReference>
<reference evidence="2 3" key="1">
    <citation type="submission" date="2019-03" db="EMBL/GenBank/DDBJ databases">
        <title>Lake Tanganyika Metagenome-Assembled Genomes (MAGs).</title>
        <authorList>
            <person name="Tran P."/>
        </authorList>
    </citation>
    <scope>NUCLEOTIDE SEQUENCE [LARGE SCALE GENOMIC DNA]</scope>
    <source>
        <strain evidence="2">K_DeepCast_65m_m2_236</strain>
    </source>
</reference>
<evidence type="ECO:0008006" key="4">
    <source>
        <dbReference type="Google" id="ProtNLM"/>
    </source>
</evidence>
<dbReference type="PANTHER" id="PTHR24104:SF25">
    <property type="entry name" value="PROTEIN LIN-41"/>
    <property type="match status" value="1"/>
</dbReference>
<sequence>MPAGNAFSKTVLGALSALLVACAALPGTDLTFRINPRTGAVEPVNPAGPIAVKLVLEPQAPIRETLAVPSNWASIKVTLTNATLLAADKVTTINQAAGSTVPASGAVFSNLRTGSGYAVSVLLYSANDLGGTLLSRGTTSGVTLNAGSNTVTISLLDATTINGAVSDGVPSSITVGGVTINLNAPIGVVTDSSGNAFFADASCRIFKRASSGTYSVLAGSGTCATSTECSQTTNGHPGTTCDGTGASAKLGTPQNMTIDSSGNIYFSETGGKCLLRRSNPGGTVETLLGNGCGYSNATSYGAKFENPEGVLRDSAGDIIISDTGNHKLRKVFVSDGQPSNSFEVGGNAGYANNASGKSGVKFSSPKGICFDSTGN</sequence>
<dbReference type="GO" id="GO:0008270">
    <property type="term" value="F:zinc ion binding"/>
    <property type="evidence" value="ECO:0007669"/>
    <property type="project" value="UniProtKB-KW"/>
</dbReference>
<dbReference type="Proteomes" id="UP000703893">
    <property type="component" value="Unassembled WGS sequence"/>
</dbReference>
<dbReference type="AlphaFoldDB" id="A0A938BKL8"/>